<dbReference type="SUPFAM" id="SSF50199">
    <property type="entry name" value="Staphylococcal nuclease"/>
    <property type="match status" value="4"/>
</dbReference>
<feature type="domain" description="TNase-like" evidence="1">
    <location>
        <begin position="170"/>
        <end position="300"/>
    </location>
</feature>
<evidence type="ECO:0000313" key="2">
    <source>
        <dbReference type="EMBL" id="KAK8893657.1"/>
    </source>
</evidence>
<dbReference type="PANTHER" id="PTHR12302:SF2">
    <property type="entry name" value="STAPHYLOCOCCAL NUCLEASE DOMAIN-CONTAINING PROTEIN 1"/>
    <property type="match status" value="1"/>
</dbReference>
<comment type="caution">
    <text evidence="2">The sequence shown here is derived from an EMBL/GenBank/DDBJ whole genome shotgun (WGS) entry which is preliminary data.</text>
</comment>
<evidence type="ECO:0000313" key="3">
    <source>
        <dbReference type="Proteomes" id="UP001470230"/>
    </source>
</evidence>
<dbReference type="PANTHER" id="PTHR12302">
    <property type="entry name" value="EBNA2 BINDING PROTEIN P100"/>
    <property type="match status" value="1"/>
</dbReference>
<feature type="domain" description="TNase-like" evidence="1">
    <location>
        <begin position="1"/>
        <end position="150"/>
    </location>
</feature>
<dbReference type="Proteomes" id="UP001470230">
    <property type="component" value="Unassembled WGS sequence"/>
</dbReference>
<gene>
    <name evidence="2" type="ORF">M9Y10_022084</name>
</gene>
<dbReference type="Gene3D" id="2.40.50.90">
    <property type="match status" value="4"/>
</dbReference>
<name>A0ABR2KT94_9EUKA</name>
<protein>
    <submittedName>
        <fullName evidence="2">Nuclease domain-containing protein</fullName>
    </submittedName>
</protein>
<dbReference type="SMART" id="SM00318">
    <property type="entry name" value="SNc"/>
    <property type="match status" value="3"/>
</dbReference>
<evidence type="ECO:0000259" key="1">
    <source>
        <dbReference type="PROSITE" id="PS50830"/>
    </source>
</evidence>
<accession>A0ABR2KT94</accession>
<dbReference type="EMBL" id="JAPFFF010000003">
    <property type="protein sequence ID" value="KAK8893657.1"/>
    <property type="molecule type" value="Genomic_DNA"/>
</dbReference>
<proteinExistence type="predicted"/>
<keyword evidence="3" id="KW-1185">Reference proteome</keyword>
<dbReference type="InterPro" id="IPR035437">
    <property type="entry name" value="SNase_OB-fold_sf"/>
</dbReference>
<dbReference type="InterPro" id="IPR016071">
    <property type="entry name" value="Staphylococal_nuclease_OB-fold"/>
</dbReference>
<sequence>MTYRGIVNGVLSGDSLLVRFLPPCPDPLQIISLENVCAPRYGSNNGDKLDQPHGCESFEFLRQLCVGQRITIPQNGRPSERTRGHSIFGQLPVVFRHVSLCNQDNKDVALITTRAGWTRVRQPNYTDDYIESLLDAQKKAQAENIGIWRPNGIVRHLPVRYDPEIIVKTKYYNALVEGVLNGTTLTLFLLPRNEYIFFQIDGCTAPSTRKDNTAEYGQESREFIARFLLNRIIRIQICDYTDNKLFIGCILGRSDMAVRHLIENGLAKFRPYISQFVLTGDDYIRAENKAKLEKKNLWSDFVVTPIKYEKRKIKGHVYSIINSYIINISTKNEPNPNNPSNQTIYKIHLNCIRVPPFCSEPFGFEAREYLRKLLVGKDVEAIIEGKIEDYGEFGTVFYNDICINEQLCRLGYACTADPLAIGCTSDYYNAFLAAENIAKEQKLGIFNDDPNSQPEVFEFGKITSQKLNGPQKGIIEKCLKGCRFLVSVPSKRVMVRLGLNGITPSDTFVDEAKTFCGMNYTQRDVLFEISNVDKSHLAYSNMTLIFDENNNSSESNNSKSNIDVAADILANGFAEVNPNSPINQDHIAAQNRAKREGKGIWKSTQKKEVPPLEFNQVYRVNVEEIIDPLTYVVHHLSEKVEQALQSANKPITFPPPINELVVAKPEDMAYLAVVEKVNEDRGTCNVSLVEFKIDSSQTEISKDELFELPESLKDMEKQTRVVHLGCLSDPIDNTDYIHELTDGAILYMHLMYVDDHEEVLLTDSELITGGSLNAMLINQKIARYKEANVNEKFKDIVNNLKMLSDAVNQS</sequence>
<reference evidence="2 3" key="1">
    <citation type="submission" date="2024-04" db="EMBL/GenBank/DDBJ databases">
        <title>Tritrichomonas musculus Genome.</title>
        <authorList>
            <person name="Alves-Ferreira E."/>
            <person name="Grigg M."/>
            <person name="Lorenzi H."/>
            <person name="Galac M."/>
        </authorList>
    </citation>
    <scope>NUCLEOTIDE SEQUENCE [LARGE SCALE GENOMIC DNA]</scope>
    <source>
        <strain evidence="2 3">EAF2021</strain>
    </source>
</reference>
<dbReference type="PROSITE" id="PS50830">
    <property type="entry name" value="TNASE_3"/>
    <property type="match status" value="3"/>
</dbReference>
<feature type="domain" description="TNase-like" evidence="1">
    <location>
        <begin position="311"/>
        <end position="448"/>
    </location>
</feature>
<dbReference type="Pfam" id="PF00565">
    <property type="entry name" value="SNase"/>
    <property type="match status" value="2"/>
</dbReference>
<organism evidence="2 3">
    <name type="scientific">Tritrichomonas musculus</name>
    <dbReference type="NCBI Taxonomy" id="1915356"/>
    <lineage>
        <taxon>Eukaryota</taxon>
        <taxon>Metamonada</taxon>
        <taxon>Parabasalia</taxon>
        <taxon>Tritrichomonadida</taxon>
        <taxon>Tritrichomonadidae</taxon>
        <taxon>Tritrichomonas</taxon>
    </lineage>
</organism>